<dbReference type="EMBL" id="CAJOBH010057204">
    <property type="protein sequence ID" value="CAF4407810.1"/>
    <property type="molecule type" value="Genomic_DNA"/>
</dbReference>
<sequence>ATQFKLVYDSIMWALKHTMRTISELGLEILQIMLRKFQTCDPQAAQTFYQIYYLETMQHIFAVVAECSHTSGSYR</sequence>
<dbReference type="InterPro" id="IPR014877">
    <property type="entry name" value="XPO1_C_dom"/>
</dbReference>
<dbReference type="AlphaFoldDB" id="A0A8S2VM29"/>
<accession>A0A8S2VM29</accession>
<dbReference type="Proteomes" id="UP000681967">
    <property type="component" value="Unassembled WGS sequence"/>
</dbReference>
<evidence type="ECO:0000256" key="5">
    <source>
        <dbReference type="ARBA" id="ARBA00023242"/>
    </source>
</evidence>
<protein>
    <recommendedName>
        <fullName evidence="6">Exportin-1 C-terminal domain-containing protein</fullName>
    </recommendedName>
</protein>
<dbReference type="Gene3D" id="1.25.10.10">
    <property type="entry name" value="Leucine-rich Repeat Variant"/>
    <property type="match status" value="1"/>
</dbReference>
<comment type="similarity">
    <text evidence="2">Belongs to the exportin family.</text>
</comment>
<dbReference type="GO" id="GO:0005634">
    <property type="term" value="C:nucleus"/>
    <property type="evidence" value="ECO:0007669"/>
    <property type="project" value="UniProtKB-SubCell"/>
</dbReference>
<feature type="domain" description="Exportin-1 C-terminal" evidence="6">
    <location>
        <begin position="2"/>
        <end position="72"/>
    </location>
</feature>
<evidence type="ECO:0000313" key="10">
    <source>
        <dbReference type="Proteomes" id="UP000681967"/>
    </source>
</evidence>
<dbReference type="Proteomes" id="UP000681720">
    <property type="component" value="Unassembled WGS sequence"/>
</dbReference>
<evidence type="ECO:0000313" key="9">
    <source>
        <dbReference type="EMBL" id="CAF4875600.1"/>
    </source>
</evidence>
<keyword evidence="4" id="KW-0653">Protein transport</keyword>
<evidence type="ECO:0000256" key="1">
    <source>
        <dbReference type="ARBA" id="ARBA00004123"/>
    </source>
</evidence>
<dbReference type="SUPFAM" id="SSF48371">
    <property type="entry name" value="ARM repeat"/>
    <property type="match status" value="1"/>
</dbReference>
<dbReference type="Proteomes" id="UP000676336">
    <property type="component" value="Unassembled WGS sequence"/>
</dbReference>
<dbReference type="InterPro" id="IPR011989">
    <property type="entry name" value="ARM-like"/>
</dbReference>
<keyword evidence="3" id="KW-0813">Transport</keyword>
<dbReference type="GO" id="GO:0005049">
    <property type="term" value="F:nuclear export signal receptor activity"/>
    <property type="evidence" value="ECO:0007669"/>
    <property type="project" value="InterPro"/>
</dbReference>
<evidence type="ECO:0000313" key="8">
    <source>
        <dbReference type="EMBL" id="CAF4708455.1"/>
    </source>
</evidence>
<evidence type="ECO:0000313" key="7">
    <source>
        <dbReference type="EMBL" id="CAF4407810.1"/>
    </source>
</evidence>
<dbReference type="GO" id="GO:0015031">
    <property type="term" value="P:protein transport"/>
    <property type="evidence" value="ECO:0007669"/>
    <property type="project" value="UniProtKB-KW"/>
</dbReference>
<feature type="non-terminal residue" evidence="7">
    <location>
        <position position="1"/>
    </location>
</feature>
<keyword evidence="5" id="KW-0539">Nucleus</keyword>
<dbReference type="Pfam" id="PF08767">
    <property type="entry name" value="CRM1_C"/>
    <property type="match status" value="1"/>
</dbReference>
<reference evidence="7" key="1">
    <citation type="submission" date="2021-02" db="EMBL/GenBank/DDBJ databases">
        <authorList>
            <person name="Nowell W R."/>
        </authorList>
    </citation>
    <scope>NUCLEOTIDE SEQUENCE</scope>
</reference>
<dbReference type="EMBL" id="CAJOBI010127563">
    <property type="protein sequence ID" value="CAF4708455.1"/>
    <property type="molecule type" value="Genomic_DNA"/>
</dbReference>
<comment type="caution">
    <text evidence="7">The sequence shown here is derived from an EMBL/GenBank/DDBJ whole genome shotgun (WGS) entry which is preliminary data.</text>
</comment>
<evidence type="ECO:0000259" key="6">
    <source>
        <dbReference type="Pfam" id="PF08767"/>
    </source>
</evidence>
<name>A0A8S2VM29_9BILA</name>
<evidence type="ECO:0000256" key="2">
    <source>
        <dbReference type="ARBA" id="ARBA00009466"/>
    </source>
</evidence>
<evidence type="ECO:0000256" key="3">
    <source>
        <dbReference type="ARBA" id="ARBA00022448"/>
    </source>
</evidence>
<dbReference type="InterPro" id="IPR016024">
    <property type="entry name" value="ARM-type_fold"/>
</dbReference>
<evidence type="ECO:0000256" key="4">
    <source>
        <dbReference type="ARBA" id="ARBA00022927"/>
    </source>
</evidence>
<comment type="subcellular location">
    <subcellularLocation>
        <location evidence="1">Nucleus</location>
    </subcellularLocation>
</comment>
<organism evidence="7 10">
    <name type="scientific">Rotaria magnacalcarata</name>
    <dbReference type="NCBI Taxonomy" id="392030"/>
    <lineage>
        <taxon>Eukaryota</taxon>
        <taxon>Metazoa</taxon>
        <taxon>Spiralia</taxon>
        <taxon>Gnathifera</taxon>
        <taxon>Rotifera</taxon>
        <taxon>Eurotatoria</taxon>
        <taxon>Bdelloidea</taxon>
        <taxon>Philodinida</taxon>
        <taxon>Philodinidae</taxon>
        <taxon>Rotaria</taxon>
    </lineage>
</organism>
<gene>
    <name evidence="7" type="ORF">BYL167_LOCUS31849</name>
    <name evidence="9" type="ORF">GIL414_LOCUS50595</name>
    <name evidence="8" type="ORF">SMN809_LOCUS43335</name>
</gene>
<proteinExistence type="inferred from homology"/>
<dbReference type="EMBL" id="CAJOBJ010169083">
    <property type="protein sequence ID" value="CAF4875600.1"/>
    <property type="molecule type" value="Genomic_DNA"/>
</dbReference>